<dbReference type="SMART" id="SM00701">
    <property type="entry name" value="PGRP"/>
    <property type="match status" value="1"/>
</dbReference>
<dbReference type="InterPro" id="IPR002502">
    <property type="entry name" value="Amidase_domain"/>
</dbReference>
<sequence>MRNRSLALLFFVLLAYDTNANEHPAAAQKITSRLRTHRTFPPPGKSNIYGSLNIKKDDLRNSKFEDCAAIEFVSRNDWNAKPTKDTNHLKVTGGVDLLFYHHTEGDRCYSIKDCAEIIRKWQDYHQLVKGWDDIAYNFLIGDDGRVYVGRDWDRIGAHTPVLQQRIIILRFRRKLHTLRSQRNNADCRPEAYFVWHSNGENPTQLHPPRPKRRKSQGISTKEEAF</sequence>
<keyword evidence="3" id="KW-0732">Signal</keyword>
<feature type="domain" description="Peptidoglycan recognition protein family" evidence="4">
    <location>
        <begin position="70"/>
        <end position="182"/>
    </location>
</feature>
<evidence type="ECO:0000256" key="1">
    <source>
        <dbReference type="ARBA" id="ARBA00007553"/>
    </source>
</evidence>
<name>V5H3E5_IXORI</name>
<reference evidence="5" key="1">
    <citation type="journal article" date="2015" name="Sci. Rep.">
        <title>Tissue- and time-dependent transcription in Ixodes ricinus salivary glands and midguts when blood feeding on the vertebrate host.</title>
        <authorList>
            <person name="Kotsyfakis M."/>
            <person name="Schwarz A."/>
            <person name="Erhart J."/>
            <person name="Ribeiro J.M."/>
        </authorList>
    </citation>
    <scope>NUCLEOTIDE SEQUENCE</scope>
    <source>
        <tissue evidence="5">Salivary gland and midgut</tissue>
    </source>
</reference>
<dbReference type="PANTHER" id="PTHR11022">
    <property type="entry name" value="PEPTIDOGLYCAN RECOGNITION PROTEIN"/>
    <property type="match status" value="1"/>
</dbReference>
<proteinExistence type="evidence at transcript level"/>
<evidence type="ECO:0000256" key="3">
    <source>
        <dbReference type="SAM" id="SignalP"/>
    </source>
</evidence>
<dbReference type="InterPro" id="IPR036505">
    <property type="entry name" value="Amidase/PGRP_sf"/>
</dbReference>
<dbReference type="GO" id="GO:0008745">
    <property type="term" value="F:N-acetylmuramoyl-L-alanine amidase activity"/>
    <property type="evidence" value="ECO:0007669"/>
    <property type="project" value="InterPro"/>
</dbReference>
<dbReference type="Gene3D" id="3.40.80.10">
    <property type="entry name" value="Peptidoglycan recognition protein-like"/>
    <property type="match status" value="1"/>
</dbReference>
<accession>V5H3E5</accession>
<feature type="chain" id="PRO_5004734249" evidence="3">
    <location>
        <begin position="21"/>
        <end position="225"/>
    </location>
</feature>
<dbReference type="GO" id="GO:0008270">
    <property type="term" value="F:zinc ion binding"/>
    <property type="evidence" value="ECO:0007669"/>
    <property type="project" value="InterPro"/>
</dbReference>
<feature type="signal peptide" evidence="3">
    <location>
        <begin position="1"/>
        <end position="20"/>
    </location>
</feature>
<dbReference type="CDD" id="cd06583">
    <property type="entry name" value="PGRP"/>
    <property type="match status" value="1"/>
</dbReference>
<feature type="region of interest" description="Disordered" evidence="2">
    <location>
        <begin position="199"/>
        <end position="225"/>
    </location>
</feature>
<evidence type="ECO:0000259" key="4">
    <source>
        <dbReference type="SMART" id="SM00701"/>
    </source>
</evidence>
<protein>
    <submittedName>
        <fullName evidence="5">Putative animal peptidoglycan recognition protein</fullName>
    </submittedName>
</protein>
<dbReference type="AlphaFoldDB" id="V5H3E5"/>
<comment type="similarity">
    <text evidence="1">Belongs to the N-acetylmuramoyl-L-alanine amidase 2 family.</text>
</comment>
<dbReference type="PANTHER" id="PTHR11022:SF41">
    <property type="entry name" value="PEPTIDOGLYCAN-RECOGNITION PROTEIN LC-RELATED"/>
    <property type="match status" value="1"/>
</dbReference>
<dbReference type="InterPro" id="IPR015510">
    <property type="entry name" value="PGRP"/>
</dbReference>
<dbReference type="InterPro" id="IPR006619">
    <property type="entry name" value="PGRP_domain_met/bac"/>
</dbReference>
<dbReference type="GO" id="GO:0009253">
    <property type="term" value="P:peptidoglycan catabolic process"/>
    <property type="evidence" value="ECO:0007669"/>
    <property type="project" value="InterPro"/>
</dbReference>
<dbReference type="EMBL" id="GANP01012999">
    <property type="protein sequence ID" value="JAB71469.1"/>
    <property type="molecule type" value="mRNA"/>
</dbReference>
<organism evidence="5">
    <name type="scientific">Ixodes ricinus</name>
    <name type="common">Common tick</name>
    <name type="synonym">Acarus ricinus</name>
    <dbReference type="NCBI Taxonomy" id="34613"/>
    <lineage>
        <taxon>Eukaryota</taxon>
        <taxon>Metazoa</taxon>
        <taxon>Ecdysozoa</taxon>
        <taxon>Arthropoda</taxon>
        <taxon>Chelicerata</taxon>
        <taxon>Arachnida</taxon>
        <taxon>Acari</taxon>
        <taxon>Parasitiformes</taxon>
        <taxon>Ixodida</taxon>
        <taxon>Ixodoidea</taxon>
        <taxon>Ixodidae</taxon>
        <taxon>Ixodinae</taxon>
        <taxon>Ixodes</taxon>
    </lineage>
</organism>
<evidence type="ECO:0000313" key="5">
    <source>
        <dbReference type="EMBL" id="JAB71469.1"/>
    </source>
</evidence>
<evidence type="ECO:0000256" key="2">
    <source>
        <dbReference type="SAM" id="MobiDB-lite"/>
    </source>
</evidence>
<dbReference type="SUPFAM" id="SSF55846">
    <property type="entry name" value="N-acetylmuramoyl-L-alanine amidase-like"/>
    <property type="match status" value="1"/>
</dbReference>